<reference evidence="2 3" key="1">
    <citation type="submission" date="2019-03" db="EMBL/GenBank/DDBJ databases">
        <title>Genomic Encyclopedia of Type Strains, Phase IV (KMG-IV): sequencing the most valuable type-strain genomes for metagenomic binning, comparative biology and taxonomic classification.</title>
        <authorList>
            <person name="Goeker M."/>
        </authorList>
    </citation>
    <scope>NUCLEOTIDE SEQUENCE [LARGE SCALE GENOMIC DNA]</scope>
    <source>
        <strain evidence="2 3">DSM 102852</strain>
    </source>
</reference>
<dbReference type="InterPro" id="IPR025333">
    <property type="entry name" value="DUF4239"/>
</dbReference>
<dbReference type="Pfam" id="PF14023">
    <property type="entry name" value="Bestrophin-like"/>
    <property type="match status" value="1"/>
</dbReference>
<comment type="caution">
    <text evidence="2">The sequence shown here is derived from an EMBL/GenBank/DDBJ whole genome shotgun (WGS) entry which is preliminary data.</text>
</comment>
<keyword evidence="3" id="KW-1185">Reference proteome</keyword>
<feature type="transmembrane region" description="Helical" evidence="1">
    <location>
        <begin position="7"/>
        <end position="25"/>
    </location>
</feature>
<dbReference type="EMBL" id="SNZE01000007">
    <property type="protein sequence ID" value="TDR31844.1"/>
    <property type="molecule type" value="Genomic_DNA"/>
</dbReference>
<dbReference type="OrthoDB" id="116415at2"/>
<accession>A0A4R6Y8U1</accession>
<keyword evidence="1" id="KW-1133">Transmembrane helix</keyword>
<feature type="transmembrane region" description="Helical" evidence="1">
    <location>
        <begin position="212"/>
        <end position="231"/>
    </location>
</feature>
<proteinExistence type="predicted"/>
<gene>
    <name evidence="2" type="ORF">DFR44_10761</name>
</gene>
<sequence length="258" mass="28775">MNITTYVTLLCVPIFFGMMLCFHWARILGKRRIEQTGHPGLDSDIMVGAVFGLLGLLIAFSFSGAYSRYEVRRQIILEETNAIGTAYLRVDLLPEQAQPEVRVLFRKYTESRARFYDDLANDVQKASDNLVETAQLQQAIWTASVQNTGGTDNNAARMLLLPALNNMIDIVTTRTLAVQTHPPSLIFISLGVLALICAWFAGYAARASDRPLTFYSLSFALVISFMLFVILDIEFPAHGFINLNEVNALLYNLAGSMH</sequence>
<keyword evidence="1" id="KW-0812">Transmembrane</keyword>
<dbReference type="AlphaFoldDB" id="A0A4R6Y8U1"/>
<evidence type="ECO:0000313" key="3">
    <source>
        <dbReference type="Proteomes" id="UP000294480"/>
    </source>
</evidence>
<evidence type="ECO:0008006" key="4">
    <source>
        <dbReference type="Google" id="ProtNLM"/>
    </source>
</evidence>
<feature type="transmembrane region" description="Helical" evidence="1">
    <location>
        <begin position="45"/>
        <end position="66"/>
    </location>
</feature>
<protein>
    <recommendedName>
        <fullName evidence="4">DUF4239 domain-containing protein</fullName>
    </recommendedName>
</protein>
<dbReference type="Proteomes" id="UP000294480">
    <property type="component" value="Unassembled WGS sequence"/>
</dbReference>
<evidence type="ECO:0000313" key="2">
    <source>
        <dbReference type="EMBL" id="TDR31844.1"/>
    </source>
</evidence>
<evidence type="ECO:0000256" key="1">
    <source>
        <dbReference type="SAM" id="Phobius"/>
    </source>
</evidence>
<organism evidence="2 3">
    <name type="scientific">Hydromonas duriensis</name>
    <dbReference type="NCBI Taxonomy" id="1527608"/>
    <lineage>
        <taxon>Bacteria</taxon>
        <taxon>Pseudomonadati</taxon>
        <taxon>Pseudomonadota</taxon>
        <taxon>Betaproteobacteria</taxon>
        <taxon>Burkholderiales</taxon>
        <taxon>Burkholderiaceae</taxon>
        <taxon>Hydromonas</taxon>
    </lineage>
</organism>
<feature type="transmembrane region" description="Helical" evidence="1">
    <location>
        <begin position="184"/>
        <end position="206"/>
    </location>
</feature>
<dbReference type="RefSeq" id="WP_133619551.1">
    <property type="nucleotide sequence ID" value="NZ_SNZE01000007.1"/>
</dbReference>
<keyword evidence="1" id="KW-0472">Membrane</keyword>
<name>A0A4R6Y8U1_9BURK</name>